<dbReference type="PANTHER" id="PTHR43394">
    <property type="entry name" value="ATP-DEPENDENT PERMEASE MDL1, MITOCHONDRIAL"/>
    <property type="match status" value="1"/>
</dbReference>
<dbReference type="STRING" id="6198.A0A074ZPN5"/>
<feature type="transmembrane region" description="Helical" evidence="12">
    <location>
        <begin position="206"/>
        <end position="227"/>
    </location>
</feature>
<dbReference type="CDD" id="cd03249">
    <property type="entry name" value="ABC_MTABC3_MDL1_MDL2"/>
    <property type="match status" value="2"/>
</dbReference>
<evidence type="ECO:0000256" key="9">
    <source>
        <dbReference type="ARBA" id="ARBA00022989"/>
    </source>
</evidence>
<dbReference type="GO" id="GO:0090374">
    <property type="term" value="P:oligopeptide export from mitochondrion"/>
    <property type="evidence" value="ECO:0007669"/>
    <property type="project" value="TreeGrafter"/>
</dbReference>
<keyword evidence="4 12" id="KW-0812">Transmembrane</keyword>
<dbReference type="CDD" id="cd18578">
    <property type="entry name" value="ABC_6TM_Pgp_ABCB1_D2_like"/>
    <property type="match status" value="1"/>
</dbReference>
<feature type="domain" description="ABC transporter" evidence="13">
    <location>
        <begin position="300"/>
        <end position="536"/>
    </location>
</feature>
<evidence type="ECO:0000256" key="3">
    <source>
        <dbReference type="ARBA" id="ARBA00022448"/>
    </source>
</evidence>
<proteinExistence type="inferred from homology"/>
<accession>A0A074ZPN5</accession>
<keyword evidence="10 12" id="KW-0472">Membrane</keyword>
<evidence type="ECO:0000256" key="5">
    <source>
        <dbReference type="ARBA" id="ARBA00022737"/>
    </source>
</evidence>
<reference evidence="15 16" key="1">
    <citation type="submission" date="2013-11" db="EMBL/GenBank/DDBJ databases">
        <title>Opisthorchis viverrini - life in the bile duct.</title>
        <authorList>
            <person name="Young N.D."/>
            <person name="Nagarajan N."/>
            <person name="Lin S.J."/>
            <person name="Korhonen P.K."/>
            <person name="Jex A.R."/>
            <person name="Hall R.S."/>
            <person name="Safavi-Hemami H."/>
            <person name="Kaewkong W."/>
            <person name="Bertrand D."/>
            <person name="Gao S."/>
            <person name="Seet Q."/>
            <person name="Wongkham S."/>
            <person name="Teh B.T."/>
            <person name="Wongkham C."/>
            <person name="Intapan P.M."/>
            <person name="Maleewong W."/>
            <person name="Yang X."/>
            <person name="Hu M."/>
            <person name="Wang Z."/>
            <person name="Hofmann A."/>
            <person name="Sternberg P.W."/>
            <person name="Tan P."/>
            <person name="Wang J."/>
            <person name="Gasser R.B."/>
        </authorList>
    </citation>
    <scope>NUCLEOTIDE SEQUENCE [LARGE SCALE GENOMIC DNA]</scope>
</reference>
<dbReference type="GO" id="GO:0005743">
    <property type="term" value="C:mitochondrial inner membrane"/>
    <property type="evidence" value="ECO:0007669"/>
    <property type="project" value="TreeGrafter"/>
</dbReference>
<evidence type="ECO:0000256" key="4">
    <source>
        <dbReference type="ARBA" id="ARBA00022692"/>
    </source>
</evidence>
<dbReference type="PROSITE" id="PS50893">
    <property type="entry name" value="ABC_TRANSPORTER_2"/>
    <property type="match status" value="2"/>
</dbReference>
<feature type="transmembrane region" description="Helical" evidence="12">
    <location>
        <begin position="44"/>
        <end position="65"/>
    </location>
</feature>
<feature type="transmembrane region" description="Helical" evidence="12">
    <location>
        <begin position="830"/>
        <end position="855"/>
    </location>
</feature>
<dbReference type="PROSITE" id="PS50929">
    <property type="entry name" value="ABC_TM1F"/>
    <property type="match status" value="2"/>
</dbReference>
<feature type="transmembrane region" description="Helical" evidence="12">
    <location>
        <begin position="609"/>
        <end position="633"/>
    </location>
</feature>
<keyword evidence="8" id="KW-1278">Translocase</keyword>
<feature type="transmembrane region" description="Helical" evidence="12">
    <location>
        <begin position="122"/>
        <end position="143"/>
    </location>
</feature>
<gene>
    <name evidence="15" type="ORF">T265_13367</name>
</gene>
<dbReference type="FunFam" id="3.40.50.300:FF:000205">
    <property type="entry name" value="ABC transporter B family member 4"/>
    <property type="match status" value="1"/>
</dbReference>
<keyword evidence="5" id="KW-0677">Repeat</keyword>
<dbReference type="CDD" id="cd18577">
    <property type="entry name" value="ABC_6TM_Pgp_ABCB1_D1_like"/>
    <property type="match status" value="1"/>
</dbReference>
<evidence type="ECO:0000256" key="2">
    <source>
        <dbReference type="ARBA" id="ARBA00007577"/>
    </source>
</evidence>
<evidence type="ECO:0000256" key="11">
    <source>
        <dbReference type="ARBA" id="ARBA00023180"/>
    </source>
</evidence>
<organism evidence="15 16">
    <name type="scientific">Opisthorchis viverrini</name>
    <name type="common">Southeast Asian liver fluke</name>
    <dbReference type="NCBI Taxonomy" id="6198"/>
    <lineage>
        <taxon>Eukaryota</taxon>
        <taxon>Metazoa</taxon>
        <taxon>Spiralia</taxon>
        <taxon>Lophotrochozoa</taxon>
        <taxon>Platyhelminthes</taxon>
        <taxon>Trematoda</taxon>
        <taxon>Digenea</taxon>
        <taxon>Opisthorchiida</taxon>
        <taxon>Opisthorchiata</taxon>
        <taxon>Opisthorchiidae</taxon>
        <taxon>Opisthorchis</taxon>
    </lineage>
</organism>
<feature type="transmembrane region" description="Helical" evidence="12">
    <location>
        <begin position="149"/>
        <end position="169"/>
    </location>
</feature>
<keyword evidence="11" id="KW-0325">Glycoprotein</keyword>
<dbReference type="GO" id="GO:0015421">
    <property type="term" value="F:ABC-type oligopeptide transporter activity"/>
    <property type="evidence" value="ECO:0007669"/>
    <property type="project" value="TreeGrafter"/>
</dbReference>
<feature type="transmembrane region" description="Helical" evidence="12">
    <location>
        <begin position="239"/>
        <end position="261"/>
    </location>
</feature>
<evidence type="ECO:0000256" key="8">
    <source>
        <dbReference type="ARBA" id="ARBA00022967"/>
    </source>
</evidence>
<dbReference type="CTD" id="20327534"/>
<dbReference type="PANTHER" id="PTHR43394:SF27">
    <property type="entry name" value="ATP-DEPENDENT TRANSLOCASE ABCB1-LIKE"/>
    <property type="match status" value="1"/>
</dbReference>
<dbReference type="Proteomes" id="UP000054324">
    <property type="component" value="Unassembled WGS sequence"/>
</dbReference>
<feature type="domain" description="ABC transmembrane type-1" evidence="14">
    <location>
        <begin position="4"/>
        <end position="266"/>
    </location>
</feature>
<dbReference type="FunFam" id="3.40.50.300:FF:000479">
    <property type="entry name" value="Multidrug resistance protein 1A"/>
    <property type="match status" value="1"/>
</dbReference>
<dbReference type="InterPro" id="IPR039421">
    <property type="entry name" value="Type_1_exporter"/>
</dbReference>
<keyword evidence="3" id="KW-0813">Transport</keyword>
<dbReference type="KEGG" id="ovi:T265_13367"/>
<keyword evidence="6" id="KW-0547">Nucleotide-binding</keyword>
<dbReference type="AlphaFoldDB" id="A0A074ZPN5"/>
<dbReference type="OrthoDB" id="6500128at2759"/>
<feature type="domain" description="ABC transporter" evidence="13">
    <location>
        <begin position="933"/>
        <end position="1176"/>
    </location>
</feature>
<evidence type="ECO:0000313" key="15">
    <source>
        <dbReference type="EMBL" id="KER29383.1"/>
    </source>
</evidence>
<feature type="domain" description="ABC transmembrane type-1" evidence="14">
    <location>
        <begin position="615"/>
        <end position="899"/>
    </location>
</feature>
<dbReference type="InterPro" id="IPR036640">
    <property type="entry name" value="ABC1_TM_sf"/>
</dbReference>
<dbReference type="InterPro" id="IPR003439">
    <property type="entry name" value="ABC_transporter-like_ATP-bd"/>
</dbReference>
<evidence type="ECO:0008006" key="17">
    <source>
        <dbReference type="Google" id="ProtNLM"/>
    </source>
</evidence>
<protein>
    <recommendedName>
        <fullName evidence="17">ABC transporter, ATP-binding protein</fullName>
    </recommendedName>
</protein>
<comment type="similarity">
    <text evidence="2">Belongs to the ABC transporter superfamily. ABCB family. Multidrug resistance exporter (TC 3.A.1.201) subfamily.</text>
</comment>
<keyword evidence="9 12" id="KW-1133">Transmembrane helix</keyword>
<feature type="transmembrane region" description="Helical" evidence="12">
    <location>
        <begin position="662"/>
        <end position="682"/>
    </location>
</feature>
<sequence length="1184" mass="130911">MVCFGILLSIVVGILVTMNVALFRNILNVLTVPPVSFSRARNTVVFFAVLGLIILVTSFIHAFLLKYAAKQQLNRIRLLYFKALMRQEVSWIDRHPIGSLLVKLSHDTYLIEQGIGTKLGEFVQNVSSFISGIIFCFAFGWKLTLAACATLPFMAAAFTLFGVFTRYFAVKQLKAYARAGSIAHEALTAIRTVLAFGGEQKELHRYITGAIGLTIYTSTGIILWYGVQLMLQENYDHGTIILIFMNIIMGSMYLGNALPFLQHFTNAKNAARDIFGTIERKPQIGKGRDKPMLADFKGDIQFQNVSFAYPSRPDVPILQRLNMKIESGKTIALVGTSGSGKSTIVNLLQRLYDVTSGQITIDGVDIRDLDLDHYLEQIACVQQQPVLFEDTIAENIRMGQLSATQKMIEEAAKQANAHEFISNLPEGYQTVVGQQGEALSGGQKQRLAIARALIRNPKLLLLDEPTSSLDTISERDVQRALESAVSGRTVLIVAHRLSTIRRADLIVVMENGVICETGTHDELLAKEGLYAAMFREAVGSTGDESSLGFDQISHEGVWKHKQDADATSVSWNEGHSQEKSTSSVSVILSLLRRNKWVLFRMLRLNLPEVWQTVSGCLFCMAAGAVQPAFAVVYSEIFGVFLGNKNTAIVIRKVNTMAWKMTLIGLVRFIAMLAQGYFLGVAGESLVKRVRVKTFEAMMNQEMAWFDRPENQVGMLTTKLADEVAKVRSVSGLQLGAFSEAIVLAVATLIASFIFNWQLTLTFLAFFPIIVMTGIFRIRNLAGSARNDLETQEISIARESLENYRTTFTFNLADYFENLFKKKQDAKRKEVTRGCALFAMVYGVTQSISMFAHAAIFGLGSYMLSNGMVATIDVFRVFCIMNLGAQSLARTASFGGLAIRASISARLILETIDRNSEIPTNKGLTPEVSFQGKLSFKRIYFRYPTRKSVPVLQNFDFTIEPGQTVALAGESGCGKSTLLQLIQRFYDPSDHGPDSGIFFDGYPARQLAPAWIRRQIGIVSQEPVLFDITLQDNIAYGDNTRTVPMEEIISAAKRANIHDFIISLPKGYQTMTGEKGTQLSGGQRQRIAIARALVRKPALLLLDEATSALDVENERILQESLSSATDRPKTSLVVAHRLHTVEKSDTVVVIDGGRVVEHGPPAALLAARGAFYALYAAENPTNERD</sequence>
<feature type="transmembrane region" description="Helical" evidence="12">
    <location>
        <begin position="734"/>
        <end position="754"/>
    </location>
</feature>
<dbReference type="GO" id="GO:0005524">
    <property type="term" value="F:ATP binding"/>
    <property type="evidence" value="ECO:0007669"/>
    <property type="project" value="UniProtKB-KW"/>
</dbReference>
<dbReference type="PROSITE" id="PS00211">
    <property type="entry name" value="ABC_TRANSPORTER_1"/>
    <property type="match status" value="2"/>
</dbReference>
<dbReference type="InterPro" id="IPR017871">
    <property type="entry name" value="ABC_transporter-like_CS"/>
</dbReference>
<dbReference type="Gene3D" id="1.20.1560.10">
    <property type="entry name" value="ABC transporter type 1, transmembrane domain"/>
    <property type="match status" value="1"/>
</dbReference>
<evidence type="ECO:0000256" key="6">
    <source>
        <dbReference type="ARBA" id="ARBA00022741"/>
    </source>
</evidence>
<dbReference type="Gene3D" id="3.40.50.300">
    <property type="entry name" value="P-loop containing nucleotide triphosphate hydrolases"/>
    <property type="match status" value="2"/>
</dbReference>
<dbReference type="EMBL" id="KL596679">
    <property type="protein sequence ID" value="KER29383.1"/>
    <property type="molecule type" value="Genomic_DNA"/>
</dbReference>
<keyword evidence="7" id="KW-0067">ATP-binding</keyword>
<evidence type="ECO:0000256" key="12">
    <source>
        <dbReference type="SAM" id="Phobius"/>
    </source>
</evidence>
<dbReference type="SUPFAM" id="SSF90123">
    <property type="entry name" value="ABC transporter transmembrane region"/>
    <property type="match status" value="2"/>
</dbReference>
<evidence type="ECO:0000256" key="7">
    <source>
        <dbReference type="ARBA" id="ARBA00022840"/>
    </source>
</evidence>
<dbReference type="SMART" id="SM00382">
    <property type="entry name" value="AAA"/>
    <property type="match status" value="2"/>
</dbReference>
<dbReference type="GeneID" id="20327534"/>
<feature type="transmembrane region" description="Helical" evidence="12">
    <location>
        <begin position="760"/>
        <end position="777"/>
    </location>
</feature>
<feature type="transmembrane region" description="Helical" evidence="12">
    <location>
        <begin position="7"/>
        <end position="24"/>
    </location>
</feature>
<dbReference type="InterPro" id="IPR003593">
    <property type="entry name" value="AAA+_ATPase"/>
</dbReference>
<evidence type="ECO:0000256" key="1">
    <source>
        <dbReference type="ARBA" id="ARBA00004141"/>
    </source>
</evidence>
<evidence type="ECO:0000256" key="10">
    <source>
        <dbReference type="ARBA" id="ARBA00023136"/>
    </source>
</evidence>
<comment type="subcellular location">
    <subcellularLocation>
        <location evidence="1">Membrane</location>
        <topology evidence="1">Multi-pass membrane protein</topology>
    </subcellularLocation>
</comment>
<dbReference type="InterPro" id="IPR011527">
    <property type="entry name" value="ABC1_TM_dom"/>
</dbReference>
<dbReference type="InterPro" id="IPR027417">
    <property type="entry name" value="P-loop_NTPase"/>
</dbReference>
<dbReference type="Pfam" id="PF00005">
    <property type="entry name" value="ABC_tran"/>
    <property type="match status" value="2"/>
</dbReference>
<dbReference type="Pfam" id="PF00664">
    <property type="entry name" value="ABC_membrane"/>
    <property type="match status" value="2"/>
</dbReference>
<evidence type="ECO:0000313" key="16">
    <source>
        <dbReference type="Proteomes" id="UP000054324"/>
    </source>
</evidence>
<evidence type="ECO:0000259" key="13">
    <source>
        <dbReference type="PROSITE" id="PS50893"/>
    </source>
</evidence>
<evidence type="ECO:0000259" key="14">
    <source>
        <dbReference type="PROSITE" id="PS50929"/>
    </source>
</evidence>
<dbReference type="RefSeq" id="XP_009166865.1">
    <property type="nucleotide sequence ID" value="XM_009168601.1"/>
</dbReference>
<dbReference type="GO" id="GO:0016887">
    <property type="term" value="F:ATP hydrolysis activity"/>
    <property type="evidence" value="ECO:0007669"/>
    <property type="project" value="InterPro"/>
</dbReference>
<name>A0A074ZPN5_OPIVI</name>
<dbReference type="SUPFAM" id="SSF52540">
    <property type="entry name" value="P-loop containing nucleoside triphosphate hydrolases"/>
    <property type="match status" value="2"/>
</dbReference>
<keyword evidence="16" id="KW-1185">Reference proteome</keyword>